<proteinExistence type="predicted"/>
<feature type="transmembrane region" description="Helical" evidence="1">
    <location>
        <begin position="366"/>
        <end position="384"/>
    </location>
</feature>
<feature type="transmembrane region" description="Helical" evidence="1">
    <location>
        <begin position="321"/>
        <end position="346"/>
    </location>
</feature>
<feature type="transmembrane region" description="Helical" evidence="1">
    <location>
        <begin position="105"/>
        <end position="126"/>
    </location>
</feature>
<evidence type="ECO:0000256" key="1">
    <source>
        <dbReference type="SAM" id="Phobius"/>
    </source>
</evidence>
<feature type="transmembrane region" description="Helical" evidence="1">
    <location>
        <begin position="206"/>
        <end position="227"/>
    </location>
</feature>
<dbReference type="EMBL" id="AP023356">
    <property type="protein sequence ID" value="BCJ40115.1"/>
    <property type="molecule type" value="Genomic_DNA"/>
</dbReference>
<evidence type="ECO:0000313" key="3">
    <source>
        <dbReference type="Proteomes" id="UP000676967"/>
    </source>
</evidence>
<dbReference type="Proteomes" id="UP000676967">
    <property type="component" value="Chromosome"/>
</dbReference>
<gene>
    <name evidence="2" type="ORF">Aiant_07720</name>
</gene>
<accession>A0ABN6C3M7</accession>
<evidence type="ECO:0000313" key="2">
    <source>
        <dbReference type="EMBL" id="BCJ40115.1"/>
    </source>
</evidence>
<name>A0ABN6C3M7_9ACTN</name>
<keyword evidence="1" id="KW-1133">Transmembrane helix</keyword>
<keyword evidence="1" id="KW-0812">Transmembrane</keyword>
<sequence length="399" mass="44147">MAVDLDLPVRMHQLTMLDEGDDVTVGRADIDAYCVLPADGAALLRELIGGMPPRVAAEWYEQAFGQPVDIEEFLEAMVEMEFVAAPGELIVLNEPVRWQRLGRALFSPVAMAGYALLLLAAVLAMIREPALTPHYSNLFFSPYVTVVVMVVFVGQFPFILLHESFHALAGRRLGLRSRMGIGRRLYFVVVETSLDGLVAVPRAKRYLPMLAGMLVDLVAVAVLTLVAAALRRPDGTEPLVGGICLAMAFATLLRFVWQFYFYLQTDLYHVIVTVFGCVDLQKTARRTIANRVNRLLGRRAHLLDETVWHPTDRAVARWYSWLLVVGYAFSIGTLLLAGIPATYHMFSVVLGHLSDGSGLAGVTDSVAFLLVNLVQFVALGYLLWRARRDRAPAPAHVLD</sequence>
<reference evidence="2 3" key="1">
    <citation type="submission" date="2020-08" db="EMBL/GenBank/DDBJ databases">
        <title>Whole genome shotgun sequence of Actinoplanes ianthinogenes NBRC 13996.</title>
        <authorList>
            <person name="Komaki H."/>
            <person name="Tamura T."/>
        </authorList>
    </citation>
    <scope>NUCLEOTIDE SEQUENCE [LARGE SCALE GENOMIC DNA]</scope>
    <source>
        <strain evidence="2 3">NBRC 13996</strain>
    </source>
</reference>
<dbReference type="RefSeq" id="WP_189330957.1">
    <property type="nucleotide sequence ID" value="NZ_AP023356.1"/>
</dbReference>
<organism evidence="2 3">
    <name type="scientific">Actinoplanes ianthinogenes</name>
    <dbReference type="NCBI Taxonomy" id="122358"/>
    <lineage>
        <taxon>Bacteria</taxon>
        <taxon>Bacillati</taxon>
        <taxon>Actinomycetota</taxon>
        <taxon>Actinomycetes</taxon>
        <taxon>Micromonosporales</taxon>
        <taxon>Micromonosporaceae</taxon>
        <taxon>Actinoplanes</taxon>
    </lineage>
</organism>
<keyword evidence="1" id="KW-0472">Membrane</keyword>
<keyword evidence="3" id="KW-1185">Reference proteome</keyword>
<feature type="transmembrane region" description="Helical" evidence="1">
    <location>
        <begin position="138"/>
        <end position="161"/>
    </location>
</feature>
<feature type="transmembrane region" description="Helical" evidence="1">
    <location>
        <begin position="239"/>
        <end position="261"/>
    </location>
</feature>
<protein>
    <submittedName>
        <fullName evidence="2">Uncharacterized protein</fullName>
    </submittedName>
</protein>